<organism evidence="6 7">
    <name type="scientific">Dokdonella immobilis</name>
    <dbReference type="NCBI Taxonomy" id="578942"/>
    <lineage>
        <taxon>Bacteria</taxon>
        <taxon>Pseudomonadati</taxon>
        <taxon>Pseudomonadota</taxon>
        <taxon>Gammaproteobacteria</taxon>
        <taxon>Lysobacterales</taxon>
        <taxon>Rhodanobacteraceae</taxon>
        <taxon>Dokdonella</taxon>
    </lineage>
</organism>
<evidence type="ECO:0000313" key="7">
    <source>
        <dbReference type="Proteomes" id="UP000198575"/>
    </source>
</evidence>
<reference evidence="6 7" key="1">
    <citation type="submission" date="2016-10" db="EMBL/GenBank/DDBJ databases">
        <authorList>
            <person name="de Groot N.N."/>
        </authorList>
    </citation>
    <scope>NUCLEOTIDE SEQUENCE [LARGE SCALE GENOMIC DNA]</scope>
    <source>
        <strain evidence="6 7">CGMCC 1.7659</strain>
    </source>
</reference>
<gene>
    <name evidence="6" type="ORF">SAMN05216289_10846</name>
</gene>
<dbReference type="Gene3D" id="3.40.190.290">
    <property type="match status" value="1"/>
</dbReference>
<name>A0A1I4X7R2_9GAMM</name>
<evidence type="ECO:0000259" key="5">
    <source>
        <dbReference type="PROSITE" id="PS50931"/>
    </source>
</evidence>
<dbReference type="InterPro" id="IPR000847">
    <property type="entry name" value="LysR_HTH_N"/>
</dbReference>
<feature type="domain" description="HTH lysR-type" evidence="5">
    <location>
        <begin position="9"/>
        <end position="66"/>
    </location>
</feature>
<keyword evidence="7" id="KW-1185">Reference proteome</keyword>
<dbReference type="Pfam" id="PF00126">
    <property type="entry name" value="HTH_1"/>
    <property type="match status" value="1"/>
</dbReference>
<keyword evidence="2" id="KW-0805">Transcription regulation</keyword>
<dbReference type="SUPFAM" id="SSF46785">
    <property type="entry name" value="Winged helix' DNA-binding domain"/>
    <property type="match status" value="1"/>
</dbReference>
<protein>
    <submittedName>
        <fullName evidence="6">Transcriptional regulator, LysR family</fullName>
    </submittedName>
</protein>
<dbReference type="FunFam" id="1.10.10.10:FF:000001">
    <property type="entry name" value="LysR family transcriptional regulator"/>
    <property type="match status" value="1"/>
</dbReference>
<keyword evidence="4" id="KW-0804">Transcription</keyword>
<dbReference type="Pfam" id="PF03466">
    <property type="entry name" value="LysR_substrate"/>
    <property type="match status" value="1"/>
</dbReference>
<dbReference type="STRING" id="578942.SAMN05216289_10846"/>
<dbReference type="GO" id="GO:0003700">
    <property type="term" value="F:DNA-binding transcription factor activity"/>
    <property type="evidence" value="ECO:0007669"/>
    <property type="project" value="InterPro"/>
</dbReference>
<evidence type="ECO:0000256" key="4">
    <source>
        <dbReference type="ARBA" id="ARBA00023163"/>
    </source>
</evidence>
<dbReference type="InterPro" id="IPR036388">
    <property type="entry name" value="WH-like_DNA-bd_sf"/>
</dbReference>
<dbReference type="PROSITE" id="PS50931">
    <property type="entry name" value="HTH_LYSR"/>
    <property type="match status" value="1"/>
</dbReference>
<dbReference type="RefSeq" id="WP_217647827.1">
    <property type="nucleotide sequence ID" value="NZ_FOVF01000008.1"/>
</dbReference>
<proteinExistence type="inferred from homology"/>
<dbReference type="Proteomes" id="UP000198575">
    <property type="component" value="Unassembled WGS sequence"/>
</dbReference>
<evidence type="ECO:0000313" key="6">
    <source>
        <dbReference type="EMBL" id="SFN21735.1"/>
    </source>
</evidence>
<keyword evidence="3" id="KW-0238">DNA-binding</keyword>
<evidence type="ECO:0000256" key="3">
    <source>
        <dbReference type="ARBA" id="ARBA00023125"/>
    </source>
</evidence>
<dbReference type="PRINTS" id="PR00039">
    <property type="entry name" value="HTHLYSR"/>
</dbReference>
<dbReference type="PANTHER" id="PTHR30126:SF98">
    <property type="entry name" value="HTH-TYPE TRANSCRIPTIONAL ACTIVATOR BAUR"/>
    <property type="match status" value="1"/>
</dbReference>
<comment type="similarity">
    <text evidence="1">Belongs to the LysR transcriptional regulatory family.</text>
</comment>
<dbReference type="Gene3D" id="1.10.10.10">
    <property type="entry name" value="Winged helix-like DNA-binding domain superfamily/Winged helix DNA-binding domain"/>
    <property type="match status" value="1"/>
</dbReference>
<dbReference type="GO" id="GO:0000976">
    <property type="term" value="F:transcription cis-regulatory region binding"/>
    <property type="evidence" value="ECO:0007669"/>
    <property type="project" value="TreeGrafter"/>
</dbReference>
<evidence type="ECO:0000256" key="1">
    <source>
        <dbReference type="ARBA" id="ARBA00009437"/>
    </source>
</evidence>
<sequence length="313" mass="34850">MHTPALRQLNYRHLHYFWAVAKEGNLTRVATKLHVSQSALSAQIRQLEEQLGQPLFEREGRRLVLSETGQLVLGFAEGIFALGSELVEAVSTGQTQAVQRLRVGGVATLSRNFQENFLRPVVGLDGVHLVHESGSLEELLERLRVHRLDLVLSNSAVATEIDRPWRCRRLARQPVCLVGHPRPRGKPFRFPRDLADARLLLPGIGSDLRAQFDVLCEDLDVSYTLFAEVDDMAMLRLLARDSGGIALLPEVVVQDELRNGILQVYCTVPKVHENFYAITTARRLQPPILKQLLEGRLAAGQGAGSVRKKGAAR</sequence>
<accession>A0A1I4X7R2</accession>
<evidence type="ECO:0000256" key="2">
    <source>
        <dbReference type="ARBA" id="ARBA00023015"/>
    </source>
</evidence>
<dbReference type="PANTHER" id="PTHR30126">
    <property type="entry name" value="HTH-TYPE TRANSCRIPTIONAL REGULATOR"/>
    <property type="match status" value="1"/>
</dbReference>
<dbReference type="InterPro" id="IPR005119">
    <property type="entry name" value="LysR_subst-bd"/>
</dbReference>
<dbReference type="EMBL" id="FOVF01000008">
    <property type="protein sequence ID" value="SFN21735.1"/>
    <property type="molecule type" value="Genomic_DNA"/>
</dbReference>
<dbReference type="AlphaFoldDB" id="A0A1I4X7R2"/>
<dbReference type="InterPro" id="IPR036390">
    <property type="entry name" value="WH_DNA-bd_sf"/>
</dbReference>
<dbReference type="SUPFAM" id="SSF53850">
    <property type="entry name" value="Periplasmic binding protein-like II"/>
    <property type="match status" value="1"/>
</dbReference>